<evidence type="ECO:0000256" key="1">
    <source>
        <dbReference type="SAM" id="MobiDB-lite"/>
    </source>
</evidence>
<comment type="caution">
    <text evidence="2">The sequence shown here is derived from an EMBL/GenBank/DDBJ whole genome shotgun (WGS) entry which is preliminary data.</text>
</comment>
<dbReference type="AlphaFoldDB" id="A0AAD6TTU4"/>
<gene>
    <name evidence="2" type="ORF">B0H15DRAFT_1027189</name>
</gene>
<sequence length="263" mass="28469">MADRKALNLISCTRPTDSSSSSEICCIGKLAEQVLAQSASPKHGQQPRSNTTIATTTMPTPRKKNVGVLIIRRTRCHQPRVAQRNLSAVDGAAAEGSDAANMTSSPTRRLRANVTACSQAAPVRGFVILMRWFSTKRGQPPGSNTTIVATVKPAPHKKNTGVKNWYRDNRSEVIIVPLKAQGNSPLAKRALPPNGRQDLGVVSAFTCALLADVARRCIEDTTALPQRIADPPTSAAEELLRRRVYISSWTTHSGRNIAMNALR</sequence>
<dbReference type="EMBL" id="JARJCN010000100">
    <property type="protein sequence ID" value="KAJ7075269.1"/>
    <property type="molecule type" value="Genomic_DNA"/>
</dbReference>
<organism evidence="2 3">
    <name type="scientific">Mycena belliarum</name>
    <dbReference type="NCBI Taxonomy" id="1033014"/>
    <lineage>
        <taxon>Eukaryota</taxon>
        <taxon>Fungi</taxon>
        <taxon>Dikarya</taxon>
        <taxon>Basidiomycota</taxon>
        <taxon>Agaricomycotina</taxon>
        <taxon>Agaricomycetes</taxon>
        <taxon>Agaricomycetidae</taxon>
        <taxon>Agaricales</taxon>
        <taxon>Marasmiineae</taxon>
        <taxon>Mycenaceae</taxon>
        <taxon>Mycena</taxon>
    </lineage>
</organism>
<keyword evidence="3" id="KW-1185">Reference proteome</keyword>
<protein>
    <submittedName>
        <fullName evidence="2">Uncharacterized protein</fullName>
    </submittedName>
</protein>
<reference evidence="2" key="1">
    <citation type="submission" date="2023-03" db="EMBL/GenBank/DDBJ databases">
        <title>Massive genome expansion in bonnet fungi (Mycena s.s.) driven by repeated elements and novel gene families across ecological guilds.</title>
        <authorList>
            <consortium name="Lawrence Berkeley National Laboratory"/>
            <person name="Harder C.B."/>
            <person name="Miyauchi S."/>
            <person name="Viragh M."/>
            <person name="Kuo A."/>
            <person name="Thoen E."/>
            <person name="Andreopoulos B."/>
            <person name="Lu D."/>
            <person name="Skrede I."/>
            <person name="Drula E."/>
            <person name="Henrissat B."/>
            <person name="Morin E."/>
            <person name="Kohler A."/>
            <person name="Barry K."/>
            <person name="LaButti K."/>
            <person name="Morin E."/>
            <person name="Salamov A."/>
            <person name="Lipzen A."/>
            <person name="Mereny Z."/>
            <person name="Hegedus B."/>
            <person name="Baldrian P."/>
            <person name="Stursova M."/>
            <person name="Weitz H."/>
            <person name="Taylor A."/>
            <person name="Grigoriev I.V."/>
            <person name="Nagy L.G."/>
            <person name="Martin F."/>
            <person name="Kauserud H."/>
        </authorList>
    </citation>
    <scope>NUCLEOTIDE SEQUENCE</scope>
    <source>
        <strain evidence="2">CBHHK173m</strain>
    </source>
</reference>
<evidence type="ECO:0000313" key="2">
    <source>
        <dbReference type="EMBL" id="KAJ7075269.1"/>
    </source>
</evidence>
<accession>A0AAD6TTU4</accession>
<evidence type="ECO:0000313" key="3">
    <source>
        <dbReference type="Proteomes" id="UP001222325"/>
    </source>
</evidence>
<dbReference type="Proteomes" id="UP001222325">
    <property type="component" value="Unassembled WGS sequence"/>
</dbReference>
<feature type="region of interest" description="Disordered" evidence="1">
    <location>
        <begin position="37"/>
        <end position="59"/>
    </location>
</feature>
<name>A0AAD6TTU4_9AGAR</name>
<proteinExistence type="predicted"/>